<gene>
    <name evidence="4" type="ORF">HZU75_09040</name>
</gene>
<dbReference type="InterPro" id="IPR005135">
    <property type="entry name" value="Endo/exonuclease/phosphatase"/>
</dbReference>
<dbReference type="Gene3D" id="3.60.10.10">
    <property type="entry name" value="Endonuclease/exonuclease/phosphatase"/>
    <property type="match status" value="1"/>
</dbReference>
<feature type="chain" id="PRO_5028883635" evidence="2">
    <location>
        <begin position="25"/>
        <end position="901"/>
    </location>
</feature>
<evidence type="ECO:0000259" key="3">
    <source>
        <dbReference type="PROSITE" id="PS51841"/>
    </source>
</evidence>
<dbReference type="KEGG" id="cfon:HZU75_09040"/>
<organism evidence="4 5">
    <name type="scientific">Chitinibacter fontanus</name>
    <dbReference type="NCBI Taxonomy" id="1737446"/>
    <lineage>
        <taxon>Bacteria</taxon>
        <taxon>Pseudomonadati</taxon>
        <taxon>Pseudomonadota</taxon>
        <taxon>Betaproteobacteria</taxon>
        <taxon>Neisseriales</taxon>
        <taxon>Chitinibacteraceae</taxon>
        <taxon>Chitinibacter</taxon>
    </lineage>
</organism>
<accession>A0A7D5ZDI4</accession>
<reference evidence="4 5" key="1">
    <citation type="journal article" date="2016" name="Int. J. Syst. Evol. Microbiol.">
        <title>Chitinibacter fontanus sp. nov., isolated from a spring.</title>
        <authorList>
            <person name="Sheu S.Y."/>
            <person name="Li Y.S."/>
            <person name="Young C.C."/>
            <person name="Chen W.M."/>
        </authorList>
    </citation>
    <scope>NUCLEOTIDE SEQUENCE [LARGE SCALE GENOMIC DNA]</scope>
    <source>
        <strain evidence="4 5">STM-7</strain>
    </source>
</reference>
<evidence type="ECO:0000313" key="4">
    <source>
        <dbReference type="EMBL" id="QLI81666.1"/>
    </source>
</evidence>
<feature type="compositionally biased region" description="Polar residues" evidence="1">
    <location>
        <begin position="175"/>
        <end position="187"/>
    </location>
</feature>
<protein>
    <submittedName>
        <fullName evidence="4">Lamin tail domain-containing protein</fullName>
    </submittedName>
</protein>
<dbReference type="PANTHER" id="PTHR42834:SF1">
    <property type="entry name" value="ENDONUCLEASE_EXONUCLEASE_PHOSPHATASE FAMILY PROTEIN (AFU_ORTHOLOGUE AFUA_3G09210)"/>
    <property type="match status" value="1"/>
</dbReference>
<dbReference type="InterPro" id="IPR036691">
    <property type="entry name" value="Endo/exonu/phosph_ase_sf"/>
</dbReference>
<sequence>MKPLGKLSSIALACLMAWHPLSQAAGKLVISQVYGGGGNTGATYKNDFIELFNAGDAAISVNGWSVQYASATGTSWQKTNLSGDVKPGQYLLVQQAAGLGGTQSLPSPDVQGSLLLGATVGKVALVSSTSILNCGTSCVSAAGVEDFVGFGATASQFEGKAPTAAPSNTTAIVRNNAGCSDSNQNGDDFTPAAPTPRNSSSPIALCSAVGPLPPDGNTGGNPSPTVVRIHDIQGSKHRSSYEGKTVANVPGIVTLLSSTGFFMQDPQPDNNPLTSEGIFVYLGAKPTLQVGDAVEVSGIVKEFRPGGTGGSNNLTTTQLVANGAGQINKLSSGNALPPAIVLDSKVPTQTIWQGLGTDVEAANSLDLTNGLDYFESLEAMRVQLNGAQVVGPTRYKTNETPVVANYRAGAQLPSPRGGVVISADNSNPQRLILANGAVQVPVANVGDSFQTAIGVVDYNFANFQLLATELSPLVQAGLQPETTRPARNDELSLGSFNVENLDPSDGAPKFARLAKQIVTNLQAPDIVGLMEIQDSNGATEDAVVSPAVTMNQLIGAIRTAGGPAYDYRQIDPAAKQDGGEPGGNIRQVFLYNPARVQFIDRAGGSALSSTTVQACAELACLSASPGRIDPTNAAFASSRKPLAAEFMFNGHKLFVIANHFNSKGGDQPLRGHFQPPQLNSEGQRNQQAEVVADFVGQIRSLNPNAKIAVLGDLNDYQFSKPLAKLKAAGLIDLVETLPENERYTYVYEGNSQVLDHILASEPLSRVADYDVVHVNSEFADQASDHEPEVARFNLPASYVDLSRNFAQQKTGLTYNLQSKAYTGTLSLTANTAINGQLLVLINGLPAGVTLLNAQGYLNGVPYLLLNNPAAASKVALPLQINNPAKVALSYSASILQAQINY</sequence>
<evidence type="ECO:0000256" key="1">
    <source>
        <dbReference type="SAM" id="MobiDB-lite"/>
    </source>
</evidence>
<dbReference type="CDD" id="cd04486">
    <property type="entry name" value="YhcR_OBF_like"/>
    <property type="match status" value="1"/>
</dbReference>
<evidence type="ECO:0000256" key="2">
    <source>
        <dbReference type="SAM" id="SignalP"/>
    </source>
</evidence>
<dbReference type="Pfam" id="PF00932">
    <property type="entry name" value="LTD"/>
    <property type="match status" value="1"/>
</dbReference>
<dbReference type="EMBL" id="CP058952">
    <property type="protein sequence ID" value="QLI81666.1"/>
    <property type="molecule type" value="Genomic_DNA"/>
</dbReference>
<dbReference type="Pfam" id="PF03372">
    <property type="entry name" value="Exo_endo_phos"/>
    <property type="match status" value="1"/>
</dbReference>
<feature type="domain" description="LTD" evidence="3">
    <location>
        <begin position="19"/>
        <end position="234"/>
    </location>
</feature>
<feature type="region of interest" description="Disordered" evidence="1">
    <location>
        <begin position="175"/>
        <end position="200"/>
    </location>
</feature>
<dbReference type="InterPro" id="IPR001322">
    <property type="entry name" value="Lamin_tail_dom"/>
</dbReference>
<name>A0A7D5ZDI4_9NEIS</name>
<evidence type="ECO:0000313" key="5">
    <source>
        <dbReference type="Proteomes" id="UP000510822"/>
    </source>
</evidence>
<dbReference type="GO" id="GO:0003824">
    <property type="term" value="F:catalytic activity"/>
    <property type="evidence" value="ECO:0007669"/>
    <property type="project" value="InterPro"/>
</dbReference>
<dbReference type="SUPFAM" id="SSF56219">
    <property type="entry name" value="DNase I-like"/>
    <property type="match status" value="1"/>
</dbReference>
<dbReference type="PROSITE" id="PS51841">
    <property type="entry name" value="LTD"/>
    <property type="match status" value="1"/>
</dbReference>
<dbReference type="RefSeq" id="WP_180305776.1">
    <property type="nucleotide sequence ID" value="NZ_CP058952.1"/>
</dbReference>
<dbReference type="Proteomes" id="UP000510822">
    <property type="component" value="Chromosome"/>
</dbReference>
<proteinExistence type="predicted"/>
<feature type="signal peptide" evidence="2">
    <location>
        <begin position="1"/>
        <end position="24"/>
    </location>
</feature>
<dbReference type="PANTHER" id="PTHR42834">
    <property type="entry name" value="ENDONUCLEASE/EXONUCLEASE/PHOSPHATASE FAMILY PROTEIN (AFU_ORTHOLOGUE AFUA_3G09210)"/>
    <property type="match status" value="1"/>
</dbReference>
<keyword evidence="2" id="KW-0732">Signal</keyword>
<dbReference type="AlphaFoldDB" id="A0A7D5ZDI4"/>
<keyword evidence="5" id="KW-1185">Reference proteome</keyword>